<dbReference type="GeneID" id="18762580"/>
<dbReference type="InterPro" id="IPR036420">
    <property type="entry name" value="BRCT_dom_sf"/>
</dbReference>
<feature type="region of interest" description="Disordered" evidence="1">
    <location>
        <begin position="149"/>
        <end position="192"/>
    </location>
</feature>
<dbReference type="STRING" id="1072389.K1XS85"/>
<dbReference type="eggNOG" id="KOG1968">
    <property type="taxonomic scope" value="Eukaryota"/>
</dbReference>
<dbReference type="InParanoid" id="K1XS85"/>
<feature type="compositionally biased region" description="Basic and acidic residues" evidence="1">
    <location>
        <begin position="149"/>
        <end position="165"/>
    </location>
</feature>
<organism evidence="3 4">
    <name type="scientific">Marssonina brunnea f. sp. multigermtubi (strain MB_m1)</name>
    <name type="common">Marssonina leaf spot fungus</name>
    <dbReference type="NCBI Taxonomy" id="1072389"/>
    <lineage>
        <taxon>Eukaryota</taxon>
        <taxon>Fungi</taxon>
        <taxon>Dikarya</taxon>
        <taxon>Ascomycota</taxon>
        <taxon>Pezizomycotina</taxon>
        <taxon>Leotiomycetes</taxon>
        <taxon>Helotiales</taxon>
        <taxon>Drepanopezizaceae</taxon>
        <taxon>Drepanopeziza</taxon>
    </lineage>
</organism>
<dbReference type="OMA" id="TTHNSMQ"/>
<feature type="domain" description="BRCT" evidence="2">
    <location>
        <begin position="203"/>
        <end position="281"/>
    </location>
</feature>
<evidence type="ECO:0000313" key="4">
    <source>
        <dbReference type="Proteomes" id="UP000006753"/>
    </source>
</evidence>
<dbReference type="SUPFAM" id="SSF52113">
    <property type="entry name" value="BRCT domain"/>
    <property type="match status" value="1"/>
</dbReference>
<keyword evidence="4" id="KW-1185">Reference proteome</keyword>
<dbReference type="Pfam" id="PF00533">
    <property type="entry name" value="BRCT"/>
    <property type="match status" value="1"/>
</dbReference>
<evidence type="ECO:0000259" key="2">
    <source>
        <dbReference type="PROSITE" id="PS50172"/>
    </source>
</evidence>
<dbReference type="KEGG" id="mbe:MBM_06645"/>
<dbReference type="HOGENOM" id="CLU_733800_0_0_1"/>
<reference evidence="3 4" key="1">
    <citation type="journal article" date="2012" name="BMC Genomics">
        <title>Sequencing the genome of Marssonina brunnea reveals fungus-poplar co-evolution.</title>
        <authorList>
            <person name="Zhu S."/>
            <person name="Cao Y.-Z."/>
            <person name="Jiang C."/>
            <person name="Tan B.-Y."/>
            <person name="Wang Z."/>
            <person name="Feng S."/>
            <person name="Zhang L."/>
            <person name="Su X.-H."/>
            <person name="Brejova B."/>
            <person name="Vinar T."/>
            <person name="Xu M."/>
            <person name="Wang M.-X."/>
            <person name="Zhang S.-G."/>
            <person name="Huang M.-R."/>
            <person name="Wu R."/>
            <person name="Zhou Y."/>
        </authorList>
    </citation>
    <scope>NUCLEOTIDE SEQUENCE [LARGE SCALE GENOMIC DNA]</scope>
    <source>
        <strain evidence="3 4">MB_m1</strain>
    </source>
</reference>
<dbReference type="EMBL" id="JH921442">
    <property type="protein sequence ID" value="EKD15429.1"/>
    <property type="molecule type" value="Genomic_DNA"/>
</dbReference>
<dbReference type="AlphaFoldDB" id="K1XS85"/>
<accession>K1XS85</accession>
<protein>
    <submittedName>
        <fullName evidence="3">Chromosome transmission fidelity factor</fullName>
    </submittedName>
</protein>
<sequence length="377" mass="40300">MVKKVQARKSWEKRFKNANKSRHLAKALITTVPLASYEVVTLAAMNLNNQIGATHTLTCSKPQNIHKSPQIAAKMPPKKAASASSTAAGVYIVLNGTSIDSVHASVESANARLSEGKEDGLNSLRVEFQTLIGGSIIVDPVIAQAEKKPAKAKAVKKESKQEKVVAPKKTKTPVEQRAANSKKPKSSVHESELPSNYKALLGGVGRALEGLSICVTGVPPTLGRKNAEKLVVNYGGKVASSLSKKTSYVVVGNDAGPVKLEKIESLGITTIDEDGLVKLIEGGGTKRASNDDGEEEGKPTRSKKRRTPVRALAEASFEKSTTHNSMQLLHNIRLRHGRSSASSTSSSVERGWLAVFGQAQANFYLSPDPNIVVAYKH</sequence>
<dbReference type="SMART" id="SM00292">
    <property type="entry name" value="BRCT"/>
    <property type="match status" value="1"/>
</dbReference>
<dbReference type="Gene3D" id="3.40.50.10190">
    <property type="entry name" value="BRCT domain"/>
    <property type="match status" value="1"/>
</dbReference>
<dbReference type="PROSITE" id="PS50172">
    <property type="entry name" value="BRCT"/>
    <property type="match status" value="1"/>
</dbReference>
<dbReference type="OrthoDB" id="446168at2759"/>
<proteinExistence type="predicted"/>
<dbReference type="Proteomes" id="UP000006753">
    <property type="component" value="Unassembled WGS sequence"/>
</dbReference>
<evidence type="ECO:0000256" key="1">
    <source>
        <dbReference type="SAM" id="MobiDB-lite"/>
    </source>
</evidence>
<dbReference type="InterPro" id="IPR001357">
    <property type="entry name" value="BRCT_dom"/>
</dbReference>
<gene>
    <name evidence="3" type="ORF">MBM_06645</name>
</gene>
<name>K1XS85_MARBU</name>
<evidence type="ECO:0000313" key="3">
    <source>
        <dbReference type="EMBL" id="EKD15429.1"/>
    </source>
</evidence>
<feature type="region of interest" description="Disordered" evidence="1">
    <location>
        <begin position="282"/>
        <end position="308"/>
    </location>
</feature>